<dbReference type="EMBL" id="MU393559">
    <property type="protein sequence ID" value="KAI4861203.1"/>
    <property type="molecule type" value="Genomic_DNA"/>
</dbReference>
<evidence type="ECO:0000313" key="1">
    <source>
        <dbReference type="EMBL" id="KAI4861203.1"/>
    </source>
</evidence>
<reference evidence="1 2" key="1">
    <citation type="journal article" date="2022" name="New Phytol.">
        <title>Ecological generalism drives hyperdiversity of secondary metabolite gene clusters in xylarialean endophytes.</title>
        <authorList>
            <person name="Franco M.E.E."/>
            <person name="Wisecaver J.H."/>
            <person name="Arnold A.E."/>
            <person name="Ju Y.M."/>
            <person name="Slot J.C."/>
            <person name="Ahrendt S."/>
            <person name="Moore L.P."/>
            <person name="Eastman K.E."/>
            <person name="Scott K."/>
            <person name="Konkel Z."/>
            <person name="Mondo S.J."/>
            <person name="Kuo A."/>
            <person name="Hayes R.D."/>
            <person name="Haridas S."/>
            <person name="Andreopoulos B."/>
            <person name="Riley R."/>
            <person name="LaButti K."/>
            <person name="Pangilinan J."/>
            <person name="Lipzen A."/>
            <person name="Amirebrahimi M."/>
            <person name="Yan J."/>
            <person name="Adam C."/>
            <person name="Keymanesh K."/>
            <person name="Ng V."/>
            <person name="Louie K."/>
            <person name="Northen T."/>
            <person name="Drula E."/>
            <person name="Henrissat B."/>
            <person name="Hsieh H.M."/>
            <person name="Youens-Clark K."/>
            <person name="Lutzoni F."/>
            <person name="Miadlikowska J."/>
            <person name="Eastwood D.C."/>
            <person name="Hamelin R.C."/>
            <person name="Grigoriev I.V."/>
            <person name="U'Ren J.M."/>
        </authorList>
    </citation>
    <scope>NUCLEOTIDE SEQUENCE [LARGE SCALE GENOMIC DNA]</scope>
    <source>
        <strain evidence="1 2">CBS 119005</strain>
    </source>
</reference>
<evidence type="ECO:0000313" key="2">
    <source>
        <dbReference type="Proteomes" id="UP001497700"/>
    </source>
</evidence>
<protein>
    <submittedName>
        <fullName evidence="1">Uncharacterized protein</fullName>
    </submittedName>
</protein>
<gene>
    <name evidence="1" type="ORF">F4820DRAFT_74822</name>
</gene>
<keyword evidence="2" id="KW-1185">Reference proteome</keyword>
<proteinExistence type="predicted"/>
<accession>A0ACB9YPC5</accession>
<dbReference type="Proteomes" id="UP001497700">
    <property type="component" value="Unassembled WGS sequence"/>
</dbReference>
<comment type="caution">
    <text evidence="1">The sequence shown here is derived from an EMBL/GenBank/DDBJ whole genome shotgun (WGS) entry which is preliminary data.</text>
</comment>
<name>A0ACB9YPC5_9PEZI</name>
<organism evidence="1 2">
    <name type="scientific">Hypoxylon rubiginosum</name>
    <dbReference type="NCBI Taxonomy" id="110542"/>
    <lineage>
        <taxon>Eukaryota</taxon>
        <taxon>Fungi</taxon>
        <taxon>Dikarya</taxon>
        <taxon>Ascomycota</taxon>
        <taxon>Pezizomycotina</taxon>
        <taxon>Sordariomycetes</taxon>
        <taxon>Xylariomycetidae</taxon>
        <taxon>Xylariales</taxon>
        <taxon>Hypoxylaceae</taxon>
        <taxon>Hypoxylon</taxon>
    </lineage>
</organism>
<sequence length="320" mass="37470">MSRTDLADNKIFFFEHPDDYEVPDSVSSLQETLLDFFCTVIDRLGIYHEDAFEQPSYLLPILQVFDERERTRITATIERYETIKQRALALQKRHDREREWVDFFYERFFDPLASIFDMTASDSRWAARMKFYYDSFEYAHDRPWSFFSNQFRRESQQTARLTQPIPDLAACFSIFDFRTDASQWPWARWLKDVMVENFSRATLERLGKHGLHPSATGIYHEGRQEGIDPSNSVCYPWLIVEHKKVEQRGTTDCYCRAANDAAAALMMLRRLARYSADNVIPPVVTMTTAGEVVRIWIAFFDRNQEAYVSAQPPPSEGGLL</sequence>